<evidence type="ECO:0000313" key="2">
    <source>
        <dbReference type="Proteomes" id="UP000276254"/>
    </source>
</evidence>
<reference evidence="1 2" key="1">
    <citation type="submission" date="2018-09" db="EMBL/GenBank/DDBJ databases">
        <title>Sphingomonas peninsula sp. nov., isolated from fildes peninsula, Antarctic soil.</title>
        <authorList>
            <person name="Yingchao G."/>
        </authorList>
    </citation>
    <scope>NUCLEOTIDE SEQUENCE [LARGE SCALE GENOMIC DNA]</scope>
    <source>
        <strain evidence="1 2">YZ-8</strain>
    </source>
</reference>
<name>A0A494TN97_SPHPE</name>
<dbReference type="NCBIfam" id="TIGR01764">
    <property type="entry name" value="excise"/>
    <property type="match status" value="1"/>
</dbReference>
<dbReference type="AlphaFoldDB" id="A0A494TN97"/>
<sequence>MTMAYALTVKTLAEKWGCSMSFVYSEIDKGRLTVMRLGPKLIRIRPDDVEAYEAAALVTADIFPEPLATPHTIAGNERVLQCLKDMRTTARLLRAVRGTTPSPT</sequence>
<evidence type="ECO:0000313" key="1">
    <source>
        <dbReference type="EMBL" id="AYJ87286.1"/>
    </source>
</evidence>
<protein>
    <submittedName>
        <fullName evidence="1">DNA-binding protein</fullName>
    </submittedName>
</protein>
<dbReference type="KEGG" id="spha:D3Y57_16780"/>
<dbReference type="GO" id="GO:0003677">
    <property type="term" value="F:DNA binding"/>
    <property type="evidence" value="ECO:0007669"/>
    <property type="project" value="UniProtKB-KW"/>
</dbReference>
<proteinExistence type="predicted"/>
<dbReference type="InterPro" id="IPR010093">
    <property type="entry name" value="SinI_DNA-bd"/>
</dbReference>
<gene>
    <name evidence="1" type="ORF">D3Y57_16780</name>
</gene>
<keyword evidence="2" id="KW-1185">Reference proteome</keyword>
<dbReference type="EMBL" id="CP032829">
    <property type="protein sequence ID" value="AYJ87286.1"/>
    <property type="molecule type" value="Genomic_DNA"/>
</dbReference>
<keyword evidence="1" id="KW-0238">DNA-binding</keyword>
<organism evidence="1 2">
    <name type="scientific">Sphingomonas paeninsulae</name>
    <dbReference type="NCBI Taxonomy" id="2319844"/>
    <lineage>
        <taxon>Bacteria</taxon>
        <taxon>Pseudomonadati</taxon>
        <taxon>Pseudomonadota</taxon>
        <taxon>Alphaproteobacteria</taxon>
        <taxon>Sphingomonadales</taxon>
        <taxon>Sphingomonadaceae</taxon>
        <taxon>Sphingomonas</taxon>
    </lineage>
</organism>
<dbReference type="OrthoDB" id="7872598at2"/>
<dbReference type="Proteomes" id="UP000276254">
    <property type="component" value="Chromosome"/>
</dbReference>
<accession>A0A494TN97</accession>